<organism evidence="1 2">
    <name type="scientific">Actinoplanes subglobosus</name>
    <dbReference type="NCBI Taxonomy" id="1547892"/>
    <lineage>
        <taxon>Bacteria</taxon>
        <taxon>Bacillati</taxon>
        <taxon>Actinomycetota</taxon>
        <taxon>Actinomycetes</taxon>
        <taxon>Micromonosporales</taxon>
        <taxon>Micromonosporaceae</taxon>
        <taxon>Actinoplanes</taxon>
    </lineage>
</organism>
<dbReference type="EC" id="2.1.1.-" evidence="1"/>
<dbReference type="Proteomes" id="UP001595867">
    <property type="component" value="Unassembled WGS sequence"/>
</dbReference>
<proteinExistence type="predicted"/>
<dbReference type="PIRSF" id="PIRSF017393">
    <property type="entry name" value="MTase_SAV2177"/>
    <property type="match status" value="1"/>
</dbReference>
<protein>
    <submittedName>
        <fullName evidence="1">SAM-dependent methyltransferase</fullName>
        <ecNumber evidence="1">2.1.1.-</ecNumber>
    </submittedName>
</protein>
<dbReference type="SUPFAM" id="SSF53335">
    <property type="entry name" value="S-adenosyl-L-methionine-dependent methyltransferases"/>
    <property type="match status" value="1"/>
</dbReference>
<gene>
    <name evidence="1" type="ORF">ACFO0C_36145</name>
</gene>
<dbReference type="InterPro" id="IPR029063">
    <property type="entry name" value="SAM-dependent_MTases_sf"/>
</dbReference>
<reference evidence="2" key="1">
    <citation type="journal article" date="2019" name="Int. J. Syst. Evol. Microbiol.">
        <title>The Global Catalogue of Microorganisms (GCM) 10K type strain sequencing project: providing services to taxonomists for standard genome sequencing and annotation.</title>
        <authorList>
            <consortium name="The Broad Institute Genomics Platform"/>
            <consortium name="The Broad Institute Genome Sequencing Center for Infectious Disease"/>
            <person name="Wu L."/>
            <person name="Ma J."/>
        </authorList>
    </citation>
    <scope>NUCLEOTIDE SEQUENCE [LARGE SCALE GENOMIC DNA]</scope>
    <source>
        <strain evidence="2">TBRC 5832</strain>
    </source>
</reference>
<dbReference type="EMBL" id="JBHSBL010000024">
    <property type="protein sequence ID" value="MFC4070392.1"/>
    <property type="molecule type" value="Genomic_DNA"/>
</dbReference>
<dbReference type="Gene3D" id="3.40.50.150">
    <property type="entry name" value="Vaccinia Virus protein VP39"/>
    <property type="match status" value="1"/>
</dbReference>
<evidence type="ECO:0000313" key="1">
    <source>
        <dbReference type="EMBL" id="MFC4070392.1"/>
    </source>
</evidence>
<dbReference type="Pfam" id="PF04672">
    <property type="entry name" value="Methyltransf_19"/>
    <property type="match status" value="1"/>
</dbReference>
<keyword evidence="2" id="KW-1185">Reference proteome</keyword>
<dbReference type="GO" id="GO:0032259">
    <property type="term" value="P:methylation"/>
    <property type="evidence" value="ECO:0007669"/>
    <property type="project" value="UniProtKB-KW"/>
</dbReference>
<keyword evidence="1" id="KW-0489">Methyltransferase</keyword>
<name>A0ABV8J5T6_9ACTN</name>
<keyword evidence="1" id="KW-0808">Transferase</keyword>
<dbReference type="CDD" id="cd02440">
    <property type="entry name" value="AdoMet_MTases"/>
    <property type="match status" value="1"/>
</dbReference>
<dbReference type="InterPro" id="IPR006764">
    <property type="entry name" value="SAM_dep_MeTrfase_SAV2177_type"/>
</dbReference>
<comment type="caution">
    <text evidence="1">The sequence shown here is derived from an EMBL/GenBank/DDBJ whole genome shotgun (WGS) entry which is preliminary data.</text>
</comment>
<dbReference type="RefSeq" id="WP_378071271.1">
    <property type="nucleotide sequence ID" value="NZ_JBHSBL010000024.1"/>
</dbReference>
<dbReference type="GO" id="GO:0008168">
    <property type="term" value="F:methyltransferase activity"/>
    <property type="evidence" value="ECO:0007669"/>
    <property type="project" value="UniProtKB-KW"/>
</dbReference>
<sequence>MDFWRHPAPARVWDYLGGGKDNFAADRAVGDALVKALPDLATMARATRWFVYRAVRLLASGGIDQFLDIGCGFPALENTHTIAQKVNVNSRVVYVDNDPLVAVHARALLVSTAEGRCEVLHADLREPDTIVDSPLVRDTLDFGRPIGLVLSGVLHDLPDTDQPHQVVNQLVRALKPGSHIVLSHLTTDQLAQGDDEHLTKLAATTGYGPLWPRNCHEVARFLDGLDVLAPGLVPAELWRPEPTPFGQPPPAMCYAAVGRRT</sequence>
<evidence type="ECO:0000313" key="2">
    <source>
        <dbReference type="Proteomes" id="UP001595867"/>
    </source>
</evidence>
<accession>A0ABV8J5T6</accession>